<name>A0A931GJ28_9PSED</name>
<evidence type="ECO:0000256" key="1">
    <source>
        <dbReference type="SAM" id="Phobius"/>
    </source>
</evidence>
<protein>
    <submittedName>
        <fullName evidence="2">Phage holin family protein</fullName>
    </submittedName>
</protein>
<accession>A0A931GJ28</accession>
<evidence type="ECO:0000313" key="3">
    <source>
        <dbReference type="Proteomes" id="UP000596932"/>
    </source>
</evidence>
<keyword evidence="1" id="KW-1133">Transmembrane helix</keyword>
<dbReference type="EMBL" id="JACFYX010000022">
    <property type="protein sequence ID" value="MBG0837416.1"/>
    <property type="molecule type" value="Genomic_DNA"/>
</dbReference>
<feature type="transmembrane region" description="Helical" evidence="1">
    <location>
        <begin position="45"/>
        <end position="68"/>
    </location>
</feature>
<feature type="transmembrane region" description="Helical" evidence="1">
    <location>
        <begin position="12"/>
        <end position="33"/>
    </location>
</feature>
<dbReference type="Proteomes" id="UP000596932">
    <property type="component" value="Unassembled WGS sequence"/>
</dbReference>
<sequence>MGSIIVAVAPDYWTLVAAAICAAISARIVAWRPQPGQQYKLGHSLLAWLMAAASGGYSLSVGLSVLYLRAVAPVSPMLVFILLVVMAQVYRARGNVASFIRVNWG</sequence>
<proteinExistence type="predicted"/>
<keyword evidence="1" id="KW-0812">Transmembrane</keyword>
<keyword evidence="3" id="KW-1185">Reference proteome</keyword>
<dbReference type="InterPro" id="IPR008473">
    <property type="entry name" value="Phage_holin_3_7"/>
</dbReference>
<feature type="transmembrane region" description="Helical" evidence="1">
    <location>
        <begin position="74"/>
        <end position="92"/>
    </location>
</feature>
<keyword evidence="1" id="KW-0472">Membrane</keyword>
<dbReference type="AlphaFoldDB" id="A0A931GJ28"/>
<organism evidence="2 3">
    <name type="scientific">Pseudomonas chaetocerotis</name>
    <dbReference type="NCBI Taxonomy" id="2758695"/>
    <lineage>
        <taxon>Bacteria</taxon>
        <taxon>Pseudomonadati</taxon>
        <taxon>Pseudomonadota</taxon>
        <taxon>Gammaproteobacteria</taxon>
        <taxon>Pseudomonadales</taxon>
        <taxon>Pseudomonadaceae</taxon>
        <taxon>Pseudomonas</taxon>
    </lineage>
</organism>
<dbReference type="Pfam" id="PF05449">
    <property type="entry name" value="Phage_holin_3_7"/>
    <property type="match status" value="1"/>
</dbReference>
<evidence type="ECO:0000313" key="2">
    <source>
        <dbReference type="EMBL" id="MBG0837416.1"/>
    </source>
</evidence>
<dbReference type="RefSeq" id="WP_196476452.1">
    <property type="nucleotide sequence ID" value="NZ_JACFYX020000009.1"/>
</dbReference>
<gene>
    <name evidence="2" type="ORF">H3221_20060</name>
</gene>
<reference evidence="2" key="1">
    <citation type="submission" date="2020-07" db="EMBL/GenBank/DDBJ databases">
        <title>Pseudomonas chaetoceroseae sp. nov., a new member of the Pseudomonas oleovorans group isolated from a culture of Chaetoceros calcitrans.</title>
        <authorList>
            <person name="Girard L."/>
            <person name="Lood C."/>
            <person name="De Mot R."/>
            <person name="Baudart J."/>
        </authorList>
    </citation>
    <scope>NUCLEOTIDE SEQUENCE</scope>
    <source>
        <strain evidence="2">536</strain>
    </source>
</reference>
<comment type="caution">
    <text evidence="2">The sequence shown here is derived from an EMBL/GenBank/DDBJ whole genome shotgun (WGS) entry which is preliminary data.</text>
</comment>